<dbReference type="EMBL" id="FCOX02000085">
    <property type="protein sequence ID" value="SAL05606.1"/>
    <property type="molecule type" value="Genomic_DNA"/>
</dbReference>
<reference evidence="2" key="1">
    <citation type="submission" date="2016-01" db="EMBL/GenBank/DDBJ databases">
        <authorList>
            <person name="Peeters C."/>
        </authorList>
    </citation>
    <scope>NUCLEOTIDE SEQUENCE</scope>
    <source>
        <strain evidence="2">LMG 29321</strain>
    </source>
</reference>
<accession>A0A158EGR5</accession>
<feature type="region of interest" description="Disordered" evidence="1">
    <location>
        <begin position="23"/>
        <end position="55"/>
    </location>
</feature>
<gene>
    <name evidence="2" type="ORF">AWB78_07595</name>
</gene>
<name>A0A158EGR5_9BURK</name>
<organism evidence="2 3">
    <name type="scientific">Caballeronia calidae</name>
    <dbReference type="NCBI Taxonomy" id="1777139"/>
    <lineage>
        <taxon>Bacteria</taxon>
        <taxon>Pseudomonadati</taxon>
        <taxon>Pseudomonadota</taxon>
        <taxon>Betaproteobacteria</taxon>
        <taxon>Burkholderiales</taxon>
        <taxon>Burkholderiaceae</taxon>
        <taxon>Caballeronia</taxon>
    </lineage>
</organism>
<feature type="compositionally biased region" description="Basic and acidic residues" evidence="1">
    <location>
        <begin position="34"/>
        <end position="54"/>
    </location>
</feature>
<comment type="caution">
    <text evidence="2">The sequence shown here is derived from an EMBL/GenBank/DDBJ whole genome shotgun (WGS) entry which is preliminary data.</text>
</comment>
<evidence type="ECO:0000313" key="2">
    <source>
        <dbReference type="EMBL" id="SAL05606.1"/>
    </source>
</evidence>
<evidence type="ECO:0000313" key="3">
    <source>
        <dbReference type="Proteomes" id="UP000071859"/>
    </source>
</evidence>
<dbReference type="AlphaFoldDB" id="A0A158EGR5"/>
<proteinExistence type="predicted"/>
<evidence type="ECO:0000256" key="1">
    <source>
        <dbReference type="SAM" id="MobiDB-lite"/>
    </source>
</evidence>
<sequence>MLRDRRVLITSVGRASLAGASHVRDAGSSSLPSDSDHALPTEGRDESAFTEKDGNSAGPSLCFTLTSTRETALRELWFPFATTIEARRGMVSIVRAQGAYRCCPKPRVVVPAQFMFDIELHPDATGASELTLVVPVDADSISRGPEDQLRVALLERPGGKSLSCYLAAAVFINPDETWDIPRLSDLTGMDETQLRRRLFAESHSLTELVRKQRMQRALINRFST</sequence>
<protein>
    <submittedName>
        <fullName evidence="2">Uncharacterized protein</fullName>
    </submittedName>
</protein>
<keyword evidence="3" id="KW-1185">Reference proteome</keyword>
<dbReference type="Proteomes" id="UP000071859">
    <property type="component" value="Unassembled WGS sequence"/>
</dbReference>